<feature type="compositionally biased region" description="Pro residues" evidence="9">
    <location>
        <begin position="578"/>
        <end position="587"/>
    </location>
</feature>
<dbReference type="Gene3D" id="1.10.287.950">
    <property type="entry name" value="Methyl-accepting chemotaxis protein"/>
    <property type="match status" value="1"/>
</dbReference>
<comment type="subcellular location">
    <subcellularLocation>
        <location evidence="1">Cell membrane</location>
        <topology evidence="1">Multi-pass membrane protein</topology>
    </subcellularLocation>
</comment>
<proteinExistence type="inferred from homology"/>
<evidence type="ECO:0000313" key="13">
    <source>
        <dbReference type="Proteomes" id="UP000023268"/>
    </source>
</evidence>
<keyword evidence="6 10" id="KW-0472">Membrane</keyword>
<evidence type="ECO:0000256" key="1">
    <source>
        <dbReference type="ARBA" id="ARBA00004651"/>
    </source>
</evidence>
<keyword evidence="5 10" id="KW-1133">Transmembrane helix</keyword>
<dbReference type="SUPFAM" id="SSF58104">
    <property type="entry name" value="Methyl-accepting chemotaxis protein (MCP) signaling domain"/>
    <property type="match status" value="1"/>
</dbReference>
<dbReference type="FunFam" id="1.10.287.950:FF:000001">
    <property type="entry name" value="Methyl-accepting chemotaxis sensory transducer"/>
    <property type="match status" value="1"/>
</dbReference>
<evidence type="ECO:0000256" key="3">
    <source>
        <dbReference type="ARBA" id="ARBA00022481"/>
    </source>
</evidence>
<evidence type="ECO:0000256" key="9">
    <source>
        <dbReference type="SAM" id="MobiDB-lite"/>
    </source>
</evidence>
<keyword evidence="2" id="KW-1003">Cell membrane</keyword>
<evidence type="ECO:0000256" key="10">
    <source>
        <dbReference type="SAM" id="Phobius"/>
    </source>
</evidence>
<evidence type="ECO:0000259" key="11">
    <source>
        <dbReference type="PROSITE" id="PS50111"/>
    </source>
</evidence>
<dbReference type="OrthoDB" id="8555762at2"/>
<dbReference type="PANTHER" id="PTHR43531">
    <property type="entry name" value="PROTEIN ICFG"/>
    <property type="match status" value="1"/>
</dbReference>
<sequence>MNLSFKQKIGVIVGAALLAVAVLIVTSTLAAGRRVMEARTEQLATAVQSMHSIVNAYKSKAEKGEMTVEDAQKAAAEAVRVSRYGAGNVEYFYIYTMDGTGVVHPIRKDFEGQNMMGKLKDGQGKDVIATLTGALRASKDNTAMEMGEFARPGATVPSPKLQYVVRVPGWEWMLGSGLYTDDIDAMKARLYLTGGLQLLVVLLIVGGIGWSVGRSVIRQVGGEPSEAYAVMVRIAQGDLGVQIPPASPGSVMGGLAQMVGSLRHLVSEVRSATDSITTASSEIAQGNADLSQRTEQTAGSLQATASAMEQLTSTVQQTSNSASMANQLATTAAEVAGRGGVVVSEVVSTMGDINDSSKRIADIINVIDGIAFQTNILALNAAVEAARAGEQGRGFAVVASEVRALAGRSAEAAKEIKALIGASVQKVESGSRLVANAGQTMDEIVTSVKRVTDIIAEIHAATHEQSQGIAGVNQSVAQLDQMTQQNSALVEESAAAAGSMREQAQSLARMMAVFRLGSGEGEGESGRLPPSARAAASAPRARSASSTGSSTATASSTSAARVSVPLSTPSVAAGQPNQPAPAAPPRLAPGKAQGAPAPQMGAKAAGAGAPKAAAAATAAPAKPKAVSPPKESKEAEGEWETF</sequence>
<organism evidence="12 13">
    <name type="scientific">Hylemonella gracilis str. Niagara R</name>
    <dbReference type="NCBI Taxonomy" id="1458275"/>
    <lineage>
        <taxon>Bacteria</taxon>
        <taxon>Pseudomonadati</taxon>
        <taxon>Pseudomonadota</taxon>
        <taxon>Betaproteobacteria</taxon>
        <taxon>Burkholderiales</taxon>
        <taxon>Comamonadaceae</taxon>
        <taxon>Hylemonella</taxon>
    </lineage>
</organism>
<dbReference type="SMART" id="SM00283">
    <property type="entry name" value="MA"/>
    <property type="match status" value="1"/>
</dbReference>
<keyword evidence="3" id="KW-0488">Methylation</keyword>
<evidence type="ECO:0000313" key="12">
    <source>
        <dbReference type="EMBL" id="EYC51725.1"/>
    </source>
</evidence>
<dbReference type="Pfam" id="PF17200">
    <property type="entry name" value="sCache_2"/>
    <property type="match status" value="1"/>
</dbReference>
<dbReference type="AlphaFoldDB" id="A0A016XIJ7"/>
<accession>A0A016XIJ7</accession>
<keyword evidence="4 10" id="KW-0812">Transmembrane</keyword>
<evidence type="ECO:0000256" key="6">
    <source>
        <dbReference type="ARBA" id="ARBA00023136"/>
    </source>
</evidence>
<feature type="region of interest" description="Disordered" evidence="9">
    <location>
        <begin position="520"/>
        <end position="642"/>
    </location>
</feature>
<comment type="similarity">
    <text evidence="7">Belongs to the methyl-accepting chemotaxis (MCP) protein family.</text>
</comment>
<reference evidence="12 13" key="1">
    <citation type="submission" date="2014-02" db="EMBL/GenBank/DDBJ databases">
        <title>Draft Genome of Hylemonella gracilis isolated from the Niagara River.</title>
        <authorList>
            <person name="Pawlowski D.R."/>
            <person name="Koudelka G.B."/>
        </authorList>
    </citation>
    <scope>NUCLEOTIDE SEQUENCE [LARGE SCALE GENOMIC DNA]</scope>
    <source>
        <strain evidence="12 13">Niagara R</strain>
    </source>
</reference>
<dbReference type="CDD" id="cd11386">
    <property type="entry name" value="MCP_signal"/>
    <property type="match status" value="1"/>
</dbReference>
<feature type="transmembrane region" description="Helical" evidence="10">
    <location>
        <begin position="12"/>
        <end position="32"/>
    </location>
</feature>
<gene>
    <name evidence="12" type="ORF">AZ34_12070</name>
</gene>
<keyword evidence="8" id="KW-0807">Transducer</keyword>
<dbReference type="PROSITE" id="PS50111">
    <property type="entry name" value="CHEMOTAXIS_TRANSDUC_2"/>
    <property type="match status" value="1"/>
</dbReference>
<dbReference type="STRING" id="1458275.AZ34_12070"/>
<dbReference type="Proteomes" id="UP000023268">
    <property type="component" value="Unassembled WGS sequence"/>
</dbReference>
<dbReference type="PRINTS" id="PR00260">
    <property type="entry name" value="CHEMTRNSDUCR"/>
</dbReference>
<dbReference type="GO" id="GO:0006935">
    <property type="term" value="P:chemotaxis"/>
    <property type="evidence" value="ECO:0007669"/>
    <property type="project" value="InterPro"/>
</dbReference>
<evidence type="ECO:0000256" key="5">
    <source>
        <dbReference type="ARBA" id="ARBA00022989"/>
    </source>
</evidence>
<dbReference type="EMBL" id="JEMG01000001">
    <property type="protein sequence ID" value="EYC51725.1"/>
    <property type="molecule type" value="Genomic_DNA"/>
</dbReference>
<evidence type="ECO:0000256" key="7">
    <source>
        <dbReference type="ARBA" id="ARBA00029447"/>
    </source>
</evidence>
<feature type="compositionally biased region" description="Low complexity" evidence="9">
    <location>
        <begin position="588"/>
        <end position="625"/>
    </location>
</feature>
<dbReference type="Gene3D" id="3.30.450.20">
    <property type="entry name" value="PAS domain"/>
    <property type="match status" value="1"/>
</dbReference>
<dbReference type="GO" id="GO:0007165">
    <property type="term" value="P:signal transduction"/>
    <property type="evidence" value="ECO:0007669"/>
    <property type="project" value="UniProtKB-KW"/>
</dbReference>
<evidence type="ECO:0000256" key="4">
    <source>
        <dbReference type="ARBA" id="ARBA00022692"/>
    </source>
</evidence>
<feature type="transmembrane region" description="Helical" evidence="10">
    <location>
        <begin position="190"/>
        <end position="210"/>
    </location>
</feature>
<dbReference type="Pfam" id="PF00015">
    <property type="entry name" value="MCPsignal"/>
    <property type="match status" value="1"/>
</dbReference>
<feature type="compositionally biased region" description="Low complexity" evidence="9">
    <location>
        <begin position="529"/>
        <end position="565"/>
    </location>
</feature>
<dbReference type="InterPro" id="IPR004089">
    <property type="entry name" value="MCPsignal_dom"/>
</dbReference>
<dbReference type="PANTHER" id="PTHR43531:SF14">
    <property type="entry name" value="METHYL-ACCEPTING CHEMOTAXIS PROTEIN I-RELATED"/>
    <property type="match status" value="1"/>
</dbReference>
<dbReference type="GO" id="GO:0005886">
    <property type="term" value="C:plasma membrane"/>
    <property type="evidence" value="ECO:0007669"/>
    <property type="project" value="UniProtKB-SubCell"/>
</dbReference>
<evidence type="ECO:0000256" key="2">
    <source>
        <dbReference type="ARBA" id="ARBA00022475"/>
    </source>
</evidence>
<evidence type="ECO:0000256" key="8">
    <source>
        <dbReference type="PROSITE-ProRule" id="PRU00284"/>
    </source>
</evidence>
<protein>
    <submittedName>
        <fullName evidence="12">Chemotaxis protein</fullName>
    </submittedName>
</protein>
<dbReference type="InterPro" id="IPR033480">
    <property type="entry name" value="sCache_2"/>
</dbReference>
<dbReference type="eggNOG" id="COG0840">
    <property type="taxonomic scope" value="Bacteria"/>
</dbReference>
<dbReference type="InterPro" id="IPR051310">
    <property type="entry name" value="MCP_chemotaxis"/>
</dbReference>
<name>A0A016XIJ7_9BURK</name>
<dbReference type="SMART" id="SM01049">
    <property type="entry name" value="Cache_2"/>
    <property type="match status" value="1"/>
</dbReference>
<dbReference type="RefSeq" id="WP_035608277.1">
    <property type="nucleotide sequence ID" value="NZ_JEMG01000001.1"/>
</dbReference>
<dbReference type="InterPro" id="IPR004090">
    <property type="entry name" value="Chemotax_Me-accpt_rcpt"/>
</dbReference>
<dbReference type="GO" id="GO:0004888">
    <property type="term" value="F:transmembrane signaling receptor activity"/>
    <property type="evidence" value="ECO:0007669"/>
    <property type="project" value="InterPro"/>
</dbReference>
<comment type="caution">
    <text evidence="12">The sequence shown here is derived from an EMBL/GenBank/DDBJ whole genome shotgun (WGS) entry which is preliminary data.</text>
</comment>
<feature type="domain" description="Methyl-accepting transducer" evidence="11">
    <location>
        <begin position="272"/>
        <end position="501"/>
    </location>
</feature>